<sequence>MKPDLYRKASVAWSYGGSQDLEQWVTLGHTALQLLYSAPFPDPCLACLKNVPFAWSPCIFPSRPNVDTCFIKHVWSGPRVPPAPCVGRLFELECQTQKNGKDVLSTSFPFFWVPPLTNVGRFDVELLRESFSFQGHRSNGKTPRGKLKGGLGKHGNIPPLTNVGRFDLEISCCR</sequence>
<comment type="caution">
    <text evidence="1">The sequence shown here is derived from an EMBL/GenBank/DDBJ whole genome shotgun (WGS) entry which is preliminary data.</text>
</comment>
<protein>
    <submittedName>
        <fullName evidence="1">Uncharacterized protein</fullName>
    </submittedName>
</protein>
<reference evidence="1" key="1">
    <citation type="submission" date="2020-07" db="EMBL/GenBank/DDBJ databases">
        <title>Multicomponent nature underlies the extraordinary mechanical properties of spider dragline silk.</title>
        <authorList>
            <person name="Kono N."/>
            <person name="Nakamura H."/>
            <person name="Mori M."/>
            <person name="Yoshida Y."/>
            <person name="Ohtoshi R."/>
            <person name="Malay A.D."/>
            <person name="Moran D.A.P."/>
            <person name="Tomita M."/>
            <person name="Numata K."/>
            <person name="Arakawa K."/>
        </authorList>
    </citation>
    <scope>NUCLEOTIDE SEQUENCE</scope>
</reference>
<gene>
    <name evidence="1" type="ORF">TNCT_620281</name>
</gene>
<name>A0A8X6KKC8_TRICU</name>
<evidence type="ECO:0000313" key="1">
    <source>
        <dbReference type="EMBL" id="GFQ74523.1"/>
    </source>
</evidence>
<evidence type="ECO:0000313" key="2">
    <source>
        <dbReference type="Proteomes" id="UP000887116"/>
    </source>
</evidence>
<dbReference type="Proteomes" id="UP000887116">
    <property type="component" value="Unassembled WGS sequence"/>
</dbReference>
<accession>A0A8X6KKC8</accession>
<proteinExistence type="predicted"/>
<organism evidence="1 2">
    <name type="scientific">Trichonephila clavata</name>
    <name type="common">Joro spider</name>
    <name type="synonym">Nephila clavata</name>
    <dbReference type="NCBI Taxonomy" id="2740835"/>
    <lineage>
        <taxon>Eukaryota</taxon>
        <taxon>Metazoa</taxon>
        <taxon>Ecdysozoa</taxon>
        <taxon>Arthropoda</taxon>
        <taxon>Chelicerata</taxon>
        <taxon>Arachnida</taxon>
        <taxon>Araneae</taxon>
        <taxon>Araneomorphae</taxon>
        <taxon>Entelegynae</taxon>
        <taxon>Araneoidea</taxon>
        <taxon>Nephilidae</taxon>
        <taxon>Trichonephila</taxon>
    </lineage>
</organism>
<keyword evidence="2" id="KW-1185">Reference proteome</keyword>
<dbReference type="AlphaFoldDB" id="A0A8X6KKC8"/>
<dbReference type="EMBL" id="BMAO01011544">
    <property type="protein sequence ID" value="GFQ74523.1"/>
    <property type="molecule type" value="Genomic_DNA"/>
</dbReference>